<dbReference type="PROSITE" id="PS50290">
    <property type="entry name" value="PI3_4_KINASE_3"/>
    <property type="match status" value="1"/>
</dbReference>
<keyword evidence="4 8" id="KW-0547">Nucleotide-binding</keyword>
<dbReference type="InterPro" id="IPR042236">
    <property type="entry name" value="PI3K_accessory_sf"/>
</dbReference>
<dbReference type="EC" id="2.7.1.137" evidence="2"/>
<reference evidence="14 15" key="1">
    <citation type="journal article" date="2010" name="Cell">
        <title>The genome of Naegleria gruberi illuminates early eukaryotic versatility.</title>
        <authorList>
            <person name="Fritz-Laylin L.K."/>
            <person name="Prochnik S.E."/>
            <person name="Ginger M.L."/>
            <person name="Dacks J.B."/>
            <person name="Carpenter M.L."/>
            <person name="Field M.C."/>
            <person name="Kuo A."/>
            <person name="Paredez A."/>
            <person name="Chapman J."/>
            <person name="Pham J."/>
            <person name="Shu S."/>
            <person name="Neupane R."/>
            <person name="Cipriano M."/>
            <person name="Mancuso J."/>
            <person name="Tu H."/>
            <person name="Salamov A."/>
            <person name="Lindquist E."/>
            <person name="Shapiro H."/>
            <person name="Lucas S."/>
            <person name="Grigoriev I.V."/>
            <person name="Cande W.Z."/>
            <person name="Fulton C."/>
            <person name="Rokhsar D.S."/>
            <person name="Dawson S.C."/>
        </authorList>
    </citation>
    <scope>NUCLEOTIDE SEQUENCE [LARGE SCALE GENOMIC DNA]</scope>
    <source>
        <strain evidence="14 15">NEG-M</strain>
    </source>
</reference>
<dbReference type="InterPro" id="IPR002420">
    <property type="entry name" value="PI3K-type_C2_dom"/>
</dbReference>
<organism evidence="15">
    <name type="scientific">Naegleria gruberi</name>
    <name type="common">Amoeba</name>
    <dbReference type="NCBI Taxonomy" id="5762"/>
    <lineage>
        <taxon>Eukaryota</taxon>
        <taxon>Discoba</taxon>
        <taxon>Heterolobosea</taxon>
        <taxon>Tetramitia</taxon>
        <taxon>Eutetramitia</taxon>
        <taxon>Vahlkampfiidae</taxon>
        <taxon>Naegleria</taxon>
    </lineage>
</organism>
<evidence type="ECO:0000256" key="5">
    <source>
        <dbReference type="ARBA" id="ARBA00022777"/>
    </source>
</evidence>
<gene>
    <name evidence="14" type="ORF">NAEGRDRAFT_67703</name>
</gene>
<dbReference type="Pfam" id="PF00792">
    <property type="entry name" value="PI3K_C2"/>
    <property type="match status" value="1"/>
</dbReference>
<accession>D2VFQ1</accession>
<dbReference type="PANTHER" id="PTHR10048">
    <property type="entry name" value="PHOSPHATIDYLINOSITOL KINASE"/>
    <property type="match status" value="1"/>
</dbReference>
<dbReference type="CDD" id="cd00870">
    <property type="entry name" value="PI3Ka_III"/>
    <property type="match status" value="1"/>
</dbReference>
<dbReference type="GO" id="GO:0034271">
    <property type="term" value="C:phosphatidylinositol 3-kinase complex, class III, type I"/>
    <property type="evidence" value="ECO:0007669"/>
    <property type="project" value="TreeGrafter"/>
</dbReference>
<evidence type="ECO:0000256" key="1">
    <source>
        <dbReference type="ARBA" id="ARBA00004184"/>
    </source>
</evidence>
<dbReference type="PROSITE" id="PS00916">
    <property type="entry name" value="PI3_4_KINASE_2"/>
    <property type="match status" value="1"/>
</dbReference>
<feature type="domain" description="PI3K/PI4K catalytic" evidence="11">
    <location>
        <begin position="590"/>
        <end position="856"/>
    </location>
</feature>
<dbReference type="GO" id="GO:0000045">
    <property type="term" value="P:autophagosome assembly"/>
    <property type="evidence" value="ECO:0007669"/>
    <property type="project" value="TreeGrafter"/>
</dbReference>
<dbReference type="GO" id="GO:0006897">
    <property type="term" value="P:endocytosis"/>
    <property type="evidence" value="ECO:0007669"/>
    <property type="project" value="TreeGrafter"/>
</dbReference>
<dbReference type="Gene3D" id="1.10.1070.11">
    <property type="entry name" value="Phosphatidylinositol 3-/4-kinase, catalytic domain"/>
    <property type="match status" value="1"/>
</dbReference>
<evidence type="ECO:0000256" key="10">
    <source>
        <dbReference type="SAM" id="MobiDB-lite"/>
    </source>
</evidence>
<evidence type="ECO:0000256" key="8">
    <source>
        <dbReference type="PIRNR" id="PIRNR000587"/>
    </source>
</evidence>
<dbReference type="InterPro" id="IPR015433">
    <property type="entry name" value="PI3/4_kinase"/>
</dbReference>
<dbReference type="KEGG" id="ngr:NAEGRDRAFT_67703"/>
<dbReference type="InterPro" id="IPR001263">
    <property type="entry name" value="PI3K_accessory_dom"/>
</dbReference>
<dbReference type="GO" id="GO:0048015">
    <property type="term" value="P:phosphatidylinositol-mediated signaling"/>
    <property type="evidence" value="ECO:0007669"/>
    <property type="project" value="TreeGrafter"/>
</dbReference>
<feature type="domain" description="C2 PI3K-type" evidence="13">
    <location>
        <begin position="1"/>
        <end position="132"/>
    </location>
</feature>
<dbReference type="Gene3D" id="3.30.1010.10">
    <property type="entry name" value="Phosphatidylinositol 3-kinase Catalytic Subunit, Chain A, domain 4"/>
    <property type="match status" value="1"/>
</dbReference>
<keyword evidence="3 8" id="KW-0808">Transferase</keyword>
<keyword evidence="6 8" id="KW-0067">ATP-binding</keyword>
<evidence type="ECO:0000256" key="9">
    <source>
        <dbReference type="PROSITE-ProRule" id="PRU00880"/>
    </source>
</evidence>
<dbReference type="PIRSF" id="PIRSF000587">
    <property type="entry name" value="PI3K_Vps34"/>
    <property type="match status" value="1"/>
</dbReference>
<dbReference type="InterPro" id="IPR057756">
    <property type="entry name" value="PI3-kinase_type3/VPS34_cat"/>
</dbReference>
<dbReference type="AlphaFoldDB" id="D2VFQ1"/>
<feature type="domain" description="PIK helical" evidence="12">
    <location>
        <begin position="310"/>
        <end position="493"/>
    </location>
</feature>
<evidence type="ECO:0000256" key="2">
    <source>
        <dbReference type="ARBA" id="ARBA00012073"/>
    </source>
</evidence>
<dbReference type="SUPFAM" id="SSF48371">
    <property type="entry name" value="ARM repeat"/>
    <property type="match status" value="1"/>
</dbReference>
<dbReference type="InParanoid" id="D2VFQ1"/>
<evidence type="ECO:0000259" key="11">
    <source>
        <dbReference type="PROSITE" id="PS50290"/>
    </source>
</evidence>
<dbReference type="PANTHER" id="PTHR10048:SF7">
    <property type="entry name" value="PHOSPHATIDYLINOSITOL 3-KINASE CATALYTIC SUBUNIT TYPE 3"/>
    <property type="match status" value="1"/>
</dbReference>
<dbReference type="STRING" id="5762.D2VFQ1"/>
<evidence type="ECO:0000313" key="14">
    <source>
        <dbReference type="EMBL" id="EFC44511.1"/>
    </source>
</evidence>
<dbReference type="PROSITE" id="PS00915">
    <property type="entry name" value="PI3_4_KINASE_1"/>
    <property type="match status" value="1"/>
</dbReference>
<feature type="region of interest" description="Disordered" evidence="10">
    <location>
        <begin position="151"/>
        <end position="173"/>
    </location>
</feature>
<dbReference type="VEuPathDB" id="AmoebaDB:NAEGRDRAFT_67703"/>
<dbReference type="GO" id="GO:0016303">
    <property type="term" value="F:1-phosphatidylinositol-3-kinase activity"/>
    <property type="evidence" value="ECO:0007669"/>
    <property type="project" value="UniProtKB-EC"/>
</dbReference>
<dbReference type="SUPFAM" id="SSF56112">
    <property type="entry name" value="Protein kinase-like (PK-like)"/>
    <property type="match status" value="1"/>
</dbReference>
<evidence type="ECO:0000259" key="13">
    <source>
        <dbReference type="PROSITE" id="PS51547"/>
    </source>
</evidence>
<proteinExistence type="inferred from homology"/>
<dbReference type="Gene3D" id="2.60.40.150">
    <property type="entry name" value="C2 domain"/>
    <property type="match status" value="1"/>
</dbReference>
<keyword evidence="15" id="KW-1185">Reference proteome</keyword>
<dbReference type="SMART" id="SM00145">
    <property type="entry name" value="PI3Ka"/>
    <property type="match status" value="1"/>
</dbReference>
<dbReference type="CDD" id="cd00896">
    <property type="entry name" value="PI3Kc_III"/>
    <property type="match status" value="1"/>
</dbReference>
<dbReference type="SMART" id="SM00146">
    <property type="entry name" value="PI3Kc"/>
    <property type="match status" value="1"/>
</dbReference>
<dbReference type="PROSITE" id="PS51547">
    <property type="entry name" value="C2_PI3K"/>
    <property type="match status" value="1"/>
</dbReference>
<dbReference type="GO" id="GO:0034272">
    <property type="term" value="C:phosphatidylinositol 3-kinase complex, class III, type II"/>
    <property type="evidence" value="ECO:0007669"/>
    <property type="project" value="TreeGrafter"/>
</dbReference>
<protein>
    <recommendedName>
        <fullName evidence="2">phosphatidylinositol 3-kinase</fullName>
        <ecNumber evidence="2">2.7.1.137</ecNumber>
    </recommendedName>
</protein>
<comment type="similarity">
    <text evidence="8 9">Belongs to the PI3/PI4-kinase family.</text>
</comment>
<dbReference type="RefSeq" id="XP_002677255.1">
    <property type="nucleotide sequence ID" value="XM_002677209.1"/>
</dbReference>
<dbReference type="OrthoDB" id="67688at2759"/>
<dbReference type="GO" id="GO:0000407">
    <property type="term" value="C:phagophore assembly site"/>
    <property type="evidence" value="ECO:0007669"/>
    <property type="project" value="TreeGrafter"/>
</dbReference>
<evidence type="ECO:0000259" key="12">
    <source>
        <dbReference type="PROSITE" id="PS51545"/>
    </source>
</evidence>
<dbReference type="InterPro" id="IPR000403">
    <property type="entry name" value="PI3/4_kinase_cat_dom"/>
</dbReference>
<keyword evidence="5 8" id="KW-0418">Kinase</keyword>
<sequence length="872" mass="100354">MYVECTLCFEDGTDICVPSSTGHVVLREGRRQWDEWIQFPVKFNEIPSKAKLCFTIYDVYSPTQRVVIGSSYLPLFGKKGRLKFGKYRIPLHPHKNVDEILNEDYSTKLYRDELAKVEKLEAYAKQTTGQINSIPKNSNISIYLNQFTQANNSDKPDKADKSGNSNINETTDIPSSTSNLSWLDKFTVTKKEQLREKKFNSSSLDTFLNIEIPTFDRRVVDFDYLATTSDELATSFCSGFTYFPNLPTPIPKKVKPTIPVPYSEDSDKDHFRFEIVSTKYQFIDDPEAKQTNLAEEKHLKLSINLSSGLIDTNLKPNAIETRKIQKVLEYPPLHEMPTEDKSLLWRYRYYLRSNKRALTKFLRCVDWNYLAQKKEAEKLIPQWDKIDTVDALELLSRLFKNVKAVRDYAVDILRKADDAAILDVLLQLVQALRYEIEVSSVKLHESELALFLLDRASVNFNVANNLNWYLAVETEDPKYGEHFLEMRHKFFIHLKKNSPLFLEKLIRQGRMVETLSKIGSYMKGLKLSRPEKITIFKKILSAKGEIPNIQFDSKEQYTWTEIFLSNISKNYPEEPLPLPLNPEVKVNGIFAEDSTIFKSAQSPLMIPFSDLNGAKYSVIVKNGDDLRQDQLVMQLILLMDKLLKNNGLDLKLTPYSVLAFSPSFGCLECVPNCSALAQVIDKGDIRGWLRKNNTEDEDYHTACQNFVKSCAGYCVITYILGIGDRHLDNVLITAQGLMFHIDFGFIMGRDPKPFPPPMKLCKEMVEGMGGSKSEGYIKFKELCVTAYNILRKSAHLILNMFILMIDANIRDLEHGAGMDPIRNIMKVQEKFKLDLNDQEANVYMQSIINESEKALFPQLMENIHRWAQYWRS</sequence>
<dbReference type="Proteomes" id="UP000006671">
    <property type="component" value="Unassembled WGS sequence"/>
</dbReference>
<dbReference type="FunCoup" id="D2VFQ1">
    <property type="interactions" value="498"/>
</dbReference>
<evidence type="ECO:0000256" key="4">
    <source>
        <dbReference type="ARBA" id="ARBA00022741"/>
    </source>
</evidence>
<evidence type="ECO:0000313" key="15">
    <source>
        <dbReference type="Proteomes" id="UP000006671"/>
    </source>
</evidence>
<dbReference type="OMA" id="LHKFAQY"/>
<dbReference type="Pfam" id="PF00613">
    <property type="entry name" value="PI3Ka"/>
    <property type="match status" value="1"/>
</dbReference>
<dbReference type="Pfam" id="PF00454">
    <property type="entry name" value="PI3_PI4_kinase"/>
    <property type="match status" value="1"/>
</dbReference>
<dbReference type="GO" id="GO:0005777">
    <property type="term" value="C:peroxisome"/>
    <property type="evidence" value="ECO:0007669"/>
    <property type="project" value="TreeGrafter"/>
</dbReference>
<dbReference type="GO" id="GO:0005524">
    <property type="term" value="F:ATP binding"/>
    <property type="evidence" value="ECO:0007669"/>
    <property type="project" value="UniProtKB-UniRule"/>
</dbReference>
<dbReference type="InterPro" id="IPR016024">
    <property type="entry name" value="ARM-type_fold"/>
</dbReference>
<comment type="subcellular location">
    <subcellularLocation>
        <location evidence="1">Endomembrane system</location>
        <topology evidence="1">Peripheral membrane protein</topology>
    </subcellularLocation>
</comment>
<feature type="compositionally biased region" description="Polar residues" evidence="10">
    <location>
        <begin position="162"/>
        <end position="173"/>
    </location>
</feature>
<dbReference type="InterPro" id="IPR011009">
    <property type="entry name" value="Kinase-like_dom_sf"/>
</dbReference>
<dbReference type="InterPro" id="IPR035892">
    <property type="entry name" value="C2_domain_sf"/>
</dbReference>
<dbReference type="InterPro" id="IPR008290">
    <property type="entry name" value="PI3K_Vps34"/>
</dbReference>
<dbReference type="GeneID" id="8848452"/>
<dbReference type="PROSITE" id="PS51545">
    <property type="entry name" value="PIK_HELICAL"/>
    <property type="match status" value="1"/>
</dbReference>
<dbReference type="FunFam" id="1.10.1070.11:FF:000002">
    <property type="entry name" value="Phosphatidylinositol 3-kinase catalytic subunit type 3"/>
    <property type="match status" value="1"/>
</dbReference>
<dbReference type="SUPFAM" id="SSF49562">
    <property type="entry name" value="C2 domain (Calcium/lipid-binding domain, CaLB)"/>
    <property type="match status" value="1"/>
</dbReference>
<dbReference type="Gene3D" id="1.25.40.70">
    <property type="entry name" value="Phosphatidylinositol 3-kinase, accessory domain (PIK)"/>
    <property type="match status" value="1"/>
</dbReference>
<dbReference type="FunFam" id="3.30.1010.10:FF:000016">
    <property type="entry name" value="Phosphatidylinositol 3-kinase catalytic subunit type 3"/>
    <property type="match status" value="1"/>
</dbReference>
<dbReference type="InterPro" id="IPR036940">
    <property type="entry name" value="PI3/4_kinase_cat_sf"/>
</dbReference>
<name>D2VFQ1_NAEGR</name>
<evidence type="ECO:0000256" key="7">
    <source>
        <dbReference type="ARBA" id="ARBA00023136"/>
    </source>
</evidence>
<evidence type="ECO:0000256" key="6">
    <source>
        <dbReference type="ARBA" id="ARBA00022840"/>
    </source>
</evidence>
<keyword evidence="7" id="KW-0472">Membrane</keyword>
<dbReference type="eggNOG" id="KOG0906">
    <property type="taxonomic scope" value="Eukaryota"/>
</dbReference>
<dbReference type="InterPro" id="IPR018936">
    <property type="entry name" value="PI3/4_kinase_CS"/>
</dbReference>
<dbReference type="GO" id="GO:0005768">
    <property type="term" value="C:endosome"/>
    <property type="evidence" value="ECO:0007669"/>
    <property type="project" value="TreeGrafter"/>
</dbReference>
<dbReference type="EMBL" id="GG738868">
    <property type="protein sequence ID" value="EFC44511.1"/>
    <property type="molecule type" value="Genomic_DNA"/>
</dbReference>
<evidence type="ECO:0000256" key="3">
    <source>
        <dbReference type="ARBA" id="ARBA00022679"/>
    </source>
</evidence>